<reference evidence="1 2" key="2">
    <citation type="journal article" date="2016" name="Genome Announc.">
        <title>Draft Genome Sequence of Oceanobacillus picturae Heshi-B3, Isolated from Fermented Rice Bran in a Traditional Japanese Seafood Dish.</title>
        <authorList>
            <person name="Akuzawa S."/>
            <person name="Nagaoka J."/>
            <person name="Kanekatsu M."/>
            <person name="Kanesaki Y."/>
            <person name="Suzuki T."/>
        </authorList>
    </citation>
    <scope>NUCLEOTIDE SEQUENCE [LARGE SCALE GENOMIC DNA]</scope>
    <source>
        <strain evidence="1 2">Heshi-B3</strain>
    </source>
</reference>
<reference evidence="2" key="1">
    <citation type="submission" date="2015-07" db="EMBL/GenBank/DDBJ databases">
        <title>Draft Genome Sequence of Oceanobacillus picturae Heshi-B3 that Was Isolated from Fermented Rice Bran with Aging Salted Mackerel, Which Was Named Heshiko as Traditional Fermented Seafood in Japan.</title>
        <authorList>
            <person name="Akuzawa S."/>
            <person name="Nakagawa J."/>
            <person name="Kanekatsu T."/>
            <person name="Kanesaki Y."/>
            <person name="Suzuki T."/>
        </authorList>
    </citation>
    <scope>NUCLEOTIDE SEQUENCE [LARGE SCALE GENOMIC DNA]</scope>
    <source>
        <strain evidence="2">Heshi-B3</strain>
    </source>
</reference>
<dbReference type="AlphaFoldDB" id="A0A0U9HEZ4"/>
<dbReference type="EMBL" id="BBXV01000032">
    <property type="protein sequence ID" value="GAQ18808.1"/>
    <property type="molecule type" value="Genomic_DNA"/>
</dbReference>
<proteinExistence type="predicted"/>
<organism evidence="1 2">
    <name type="scientific">Oceanobacillus picturae</name>
    <dbReference type="NCBI Taxonomy" id="171693"/>
    <lineage>
        <taxon>Bacteria</taxon>
        <taxon>Bacillati</taxon>
        <taxon>Bacillota</taxon>
        <taxon>Bacilli</taxon>
        <taxon>Bacillales</taxon>
        <taxon>Bacillaceae</taxon>
        <taxon>Oceanobacillus</taxon>
    </lineage>
</organism>
<evidence type="ECO:0000313" key="1">
    <source>
        <dbReference type="EMBL" id="GAQ18808.1"/>
    </source>
</evidence>
<name>A0A0U9HEZ4_9BACI</name>
<evidence type="ECO:0000313" key="2">
    <source>
        <dbReference type="Proteomes" id="UP000052946"/>
    </source>
</evidence>
<dbReference type="Proteomes" id="UP000052946">
    <property type="component" value="Unassembled WGS sequence"/>
</dbReference>
<sequence length="57" mass="6111">MIKNIKALIAAAIMVFLCVAAFPITINLQPNATKIALNTMKNVLIVGNKGIIQNSFP</sequence>
<accession>A0A0U9HEZ4</accession>
<protein>
    <submittedName>
        <fullName evidence="1">Uncharacterized protein</fullName>
    </submittedName>
</protein>
<gene>
    <name evidence="1" type="ORF">OPHB3_2764</name>
</gene>
<comment type="caution">
    <text evidence="1">The sequence shown here is derived from an EMBL/GenBank/DDBJ whole genome shotgun (WGS) entry which is preliminary data.</text>
</comment>